<evidence type="ECO:0000313" key="3">
    <source>
        <dbReference type="Proteomes" id="UP000355283"/>
    </source>
</evidence>
<name>A0A4D9CZW6_9STRA</name>
<feature type="compositionally biased region" description="Basic and acidic residues" evidence="1">
    <location>
        <begin position="18"/>
        <end position="34"/>
    </location>
</feature>
<dbReference type="Proteomes" id="UP000355283">
    <property type="component" value="Unassembled WGS sequence"/>
</dbReference>
<sequence>MDRTITVLKEANQYGYAGRDEKRGRDGNVKRNEDFISAQDNHNNDPPGGAPLAGRDMESALDFEGVELKNGEGWREGGKSD</sequence>
<accession>A0A4D9CZW6</accession>
<dbReference type="EMBL" id="SDOX01000018">
    <property type="protein sequence ID" value="TFJ84606.1"/>
    <property type="molecule type" value="Genomic_DNA"/>
</dbReference>
<feature type="region of interest" description="Disordered" evidence="1">
    <location>
        <begin position="15"/>
        <end position="57"/>
    </location>
</feature>
<reference evidence="2 3" key="1">
    <citation type="submission" date="2019-01" db="EMBL/GenBank/DDBJ databases">
        <title>Nuclear Genome Assembly of the Microalgal Biofuel strain Nannochloropsis salina CCMP1776.</title>
        <authorList>
            <person name="Hovde B."/>
        </authorList>
    </citation>
    <scope>NUCLEOTIDE SEQUENCE [LARGE SCALE GENOMIC DNA]</scope>
    <source>
        <strain evidence="2 3">CCMP1776</strain>
    </source>
</reference>
<evidence type="ECO:0000313" key="2">
    <source>
        <dbReference type="EMBL" id="TFJ84606.1"/>
    </source>
</evidence>
<gene>
    <name evidence="2" type="ORF">NSK_004071</name>
</gene>
<evidence type="ECO:0000256" key="1">
    <source>
        <dbReference type="SAM" id="MobiDB-lite"/>
    </source>
</evidence>
<protein>
    <submittedName>
        <fullName evidence="2">Uncharacterized protein</fullName>
    </submittedName>
</protein>
<dbReference type="AlphaFoldDB" id="A0A4D9CZW6"/>
<comment type="caution">
    <text evidence="2">The sequence shown here is derived from an EMBL/GenBank/DDBJ whole genome shotgun (WGS) entry which is preliminary data.</text>
</comment>
<keyword evidence="3" id="KW-1185">Reference proteome</keyword>
<proteinExistence type="predicted"/>
<organism evidence="2 3">
    <name type="scientific">Nannochloropsis salina CCMP1776</name>
    <dbReference type="NCBI Taxonomy" id="1027361"/>
    <lineage>
        <taxon>Eukaryota</taxon>
        <taxon>Sar</taxon>
        <taxon>Stramenopiles</taxon>
        <taxon>Ochrophyta</taxon>
        <taxon>Eustigmatophyceae</taxon>
        <taxon>Eustigmatales</taxon>
        <taxon>Monodopsidaceae</taxon>
        <taxon>Microchloropsis</taxon>
        <taxon>Microchloropsis salina</taxon>
    </lineage>
</organism>